<proteinExistence type="predicted"/>
<feature type="non-terminal residue" evidence="2">
    <location>
        <position position="1"/>
    </location>
</feature>
<protein>
    <submittedName>
        <fullName evidence="2">DUF4105 domain-containing protein</fullName>
    </submittedName>
</protein>
<reference evidence="2" key="1">
    <citation type="submission" date="2023-04" db="EMBL/GenBank/DDBJ databases">
        <title>Genomic characterization of faba bean (Vicia faba) microsymbionts in Mexican soils.</title>
        <authorList>
            <person name="Rivera Orduna F.N."/>
            <person name="Guevara-Luna J."/>
            <person name="Yan J."/>
            <person name="Arroyo-Herrera I."/>
            <person name="Li Y."/>
            <person name="Vasquez-Murrieta M.S."/>
            <person name="Wang E.T."/>
        </authorList>
    </citation>
    <scope>NUCLEOTIDE SEQUENCE</scope>
    <source>
        <strain evidence="2">CH26</strain>
    </source>
</reference>
<comment type="caution">
    <text evidence="2">The sequence shown here is derived from an EMBL/GenBank/DDBJ whole genome shotgun (WGS) entry which is preliminary data.</text>
</comment>
<evidence type="ECO:0000313" key="3">
    <source>
        <dbReference type="Proteomes" id="UP001268610"/>
    </source>
</evidence>
<evidence type="ECO:0000259" key="1">
    <source>
        <dbReference type="Pfam" id="PF13387"/>
    </source>
</evidence>
<dbReference type="Pfam" id="PF13387">
    <property type="entry name" value="Lnb_N"/>
    <property type="match status" value="1"/>
</dbReference>
<name>A0AAJ2H3J6_9HYPH</name>
<dbReference type="AlphaFoldDB" id="A0AAJ2H3J6"/>
<accession>A0AAJ2H3J6</accession>
<dbReference type="EMBL" id="JAVLSF010000655">
    <property type="protein sequence ID" value="MDR9778284.1"/>
    <property type="molecule type" value="Genomic_DNA"/>
</dbReference>
<feature type="non-terminal residue" evidence="2">
    <location>
        <position position="150"/>
    </location>
</feature>
<dbReference type="Proteomes" id="UP001268610">
    <property type="component" value="Unassembled WGS sequence"/>
</dbReference>
<gene>
    <name evidence="2" type="ORF">RJJ65_37735</name>
</gene>
<dbReference type="RefSeq" id="WP_310866382.1">
    <property type="nucleotide sequence ID" value="NZ_JAVLSF010000655.1"/>
</dbReference>
<feature type="domain" description="Lnb N-terminal periplasmic" evidence="1">
    <location>
        <begin position="2"/>
        <end position="141"/>
    </location>
</feature>
<evidence type="ECO:0000313" key="2">
    <source>
        <dbReference type="EMBL" id="MDR9778284.1"/>
    </source>
</evidence>
<organism evidence="2 3">
    <name type="scientific">Rhizobium hidalgonense</name>
    <dbReference type="NCBI Taxonomy" id="1538159"/>
    <lineage>
        <taxon>Bacteria</taxon>
        <taxon>Pseudomonadati</taxon>
        <taxon>Pseudomonadota</taxon>
        <taxon>Alphaproteobacteria</taxon>
        <taxon>Hyphomicrobiales</taxon>
        <taxon>Rhizobiaceae</taxon>
        <taxon>Rhizobium/Agrobacterium group</taxon>
        <taxon>Rhizobium</taxon>
    </lineage>
</organism>
<sequence>HITLIFASDFLGNPSSAFGHTLLRIDQHGKQNSALTAYAINYEAKTVSANSASFIWKGLTGGYPAAFSLLPYFEKVKEYGAMESRDLWEYPLNLTPDEAVFLVNHTWEMRNVQFPYYFLSKNCSYELLGLLDIVRPSLNLQQQFAHHVIP</sequence>
<dbReference type="InterPro" id="IPR025178">
    <property type="entry name" value="Lnb_N"/>
</dbReference>